<accession>A0ACA9RTH4</accession>
<protein>
    <submittedName>
        <fullName evidence="1">10706_t:CDS:1</fullName>
    </submittedName>
</protein>
<name>A0ACA9RTH4_9GLOM</name>
<dbReference type="Proteomes" id="UP000789920">
    <property type="component" value="Unassembled WGS sequence"/>
</dbReference>
<proteinExistence type="predicted"/>
<organism evidence="1 2">
    <name type="scientific">Racocetra persica</name>
    <dbReference type="NCBI Taxonomy" id="160502"/>
    <lineage>
        <taxon>Eukaryota</taxon>
        <taxon>Fungi</taxon>
        <taxon>Fungi incertae sedis</taxon>
        <taxon>Mucoromycota</taxon>
        <taxon>Glomeromycotina</taxon>
        <taxon>Glomeromycetes</taxon>
        <taxon>Diversisporales</taxon>
        <taxon>Gigasporaceae</taxon>
        <taxon>Racocetra</taxon>
    </lineage>
</organism>
<feature type="non-terminal residue" evidence="1">
    <location>
        <position position="1"/>
    </location>
</feature>
<reference evidence="1" key="1">
    <citation type="submission" date="2021-06" db="EMBL/GenBank/DDBJ databases">
        <authorList>
            <person name="Kallberg Y."/>
            <person name="Tangrot J."/>
            <person name="Rosling A."/>
        </authorList>
    </citation>
    <scope>NUCLEOTIDE SEQUENCE</scope>
    <source>
        <strain evidence="1">MA461A</strain>
    </source>
</reference>
<evidence type="ECO:0000313" key="1">
    <source>
        <dbReference type="EMBL" id="CAG8808985.1"/>
    </source>
</evidence>
<gene>
    <name evidence="1" type="ORF">RPERSI_LOCUS22758</name>
</gene>
<evidence type="ECO:0000313" key="2">
    <source>
        <dbReference type="Proteomes" id="UP000789920"/>
    </source>
</evidence>
<feature type="non-terminal residue" evidence="1">
    <location>
        <position position="247"/>
    </location>
</feature>
<comment type="caution">
    <text evidence="1">The sequence shown here is derived from an EMBL/GenBank/DDBJ whole genome shotgun (WGS) entry which is preliminary data.</text>
</comment>
<sequence>DDSPPKKCSWGFIDLSFIFTWKFLLVLLLGQFLSFCITSTIVTNTVLTIAIPTTQSLFLYITIAIIYTPITIYQYGIKRYGRMLRKKGWKYLLLALVDVEGNYFAVKGFRYTSSFSMTLLDEWALFVVVALSLKFLKAKYHISQYFGMFVCLVGLGIVIAGDLTSGGDIHTTVTGEPAPNQLLGDIFALIGASCYGLSNVYEEFCVKKRPLHEVVGQMGIWGTIISCIQLCALELHELQSLTPDART</sequence>
<dbReference type="EMBL" id="CAJVQC010069532">
    <property type="protein sequence ID" value="CAG8808985.1"/>
    <property type="molecule type" value="Genomic_DNA"/>
</dbReference>
<keyword evidence="2" id="KW-1185">Reference proteome</keyword>